<keyword evidence="3 8" id="KW-0812">Transmembrane</keyword>
<dbReference type="Gene3D" id="1.20.144.10">
    <property type="entry name" value="Phosphatidic acid phosphatase type 2/haloperoxidase"/>
    <property type="match status" value="2"/>
</dbReference>
<dbReference type="SMART" id="SM00014">
    <property type="entry name" value="acidPPc"/>
    <property type="match status" value="1"/>
</dbReference>
<feature type="transmembrane region" description="Helical" evidence="8">
    <location>
        <begin position="201"/>
        <end position="222"/>
    </location>
</feature>
<dbReference type="InterPro" id="IPR000326">
    <property type="entry name" value="PAP2/HPO"/>
</dbReference>
<sequence length="278" mass="29118">MSANPATEPALTPHDRPGRPDGPGSPDGPGAGRADGSRRSRRPDASRVRRSPGLLTAGLLALAAAAATALVVRSDITDPPFQRLDDRWLGWMGGPHDGPYLAAATVLNWFGGPVGAVLPLSLLLLLLFRRRWTSAGFLLAAYLGGNMLVIQGLKHLVDRPRPADPLVRVDHGSFPSGHAATAALLVVVAGALLVPAARRRAWWYGGAVFTLAMMWSRTWLHAHWLTDTVAGAVAGAGAGLLTWWLLQPALARESLRSHDRRGAAAGADPGAAAVPDGG</sequence>
<dbReference type="InterPro" id="IPR036938">
    <property type="entry name" value="PAP2/HPO_sf"/>
</dbReference>
<feature type="transmembrane region" description="Helical" evidence="8">
    <location>
        <begin position="228"/>
        <end position="246"/>
    </location>
</feature>
<evidence type="ECO:0000256" key="7">
    <source>
        <dbReference type="SAM" id="MobiDB-lite"/>
    </source>
</evidence>
<feature type="compositionally biased region" description="Basic and acidic residues" evidence="7">
    <location>
        <begin position="35"/>
        <end position="47"/>
    </location>
</feature>
<proteinExistence type="predicted"/>
<keyword evidence="4" id="KW-0378">Hydrolase</keyword>
<comment type="subcellular location">
    <subcellularLocation>
        <location evidence="1">Cell membrane</location>
        <topology evidence="1">Multi-pass membrane protein</topology>
    </subcellularLocation>
</comment>
<evidence type="ECO:0000256" key="4">
    <source>
        <dbReference type="ARBA" id="ARBA00022801"/>
    </source>
</evidence>
<dbReference type="SUPFAM" id="SSF48317">
    <property type="entry name" value="Acid phosphatase/Vanadium-dependent haloperoxidase"/>
    <property type="match status" value="1"/>
</dbReference>
<evidence type="ECO:0000256" key="3">
    <source>
        <dbReference type="ARBA" id="ARBA00022692"/>
    </source>
</evidence>
<evidence type="ECO:0000313" key="10">
    <source>
        <dbReference type="EMBL" id="WUN83224.1"/>
    </source>
</evidence>
<dbReference type="GeneID" id="95501320"/>
<feature type="transmembrane region" description="Helical" evidence="8">
    <location>
        <begin position="135"/>
        <end position="153"/>
    </location>
</feature>
<dbReference type="PANTHER" id="PTHR14969">
    <property type="entry name" value="SPHINGOSINE-1-PHOSPHATE PHOSPHOHYDROLASE"/>
    <property type="match status" value="1"/>
</dbReference>
<gene>
    <name evidence="10" type="ORF">OHA91_34745</name>
</gene>
<dbReference type="CDD" id="cd03392">
    <property type="entry name" value="PAP2_like_2"/>
    <property type="match status" value="1"/>
</dbReference>
<keyword evidence="2" id="KW-1003">Cell membrane</keyword>
<dbReference type="EMBL" id="CP108036">
    <property type="protein sequence ID" value="WUN83224.1"/>
    <property type="molecule type" value="Genomic_DNA"/>
</dbReference>
<keyword evidence="6 8" id="KW-0472">Membrane</keyword>
<evidence type="ECO:0000256" key="1">
    <source>
        <dbReference type="ARBA" id="ARBA00004651"/>
    </source>
</evidence>
<feature type="transmembrane region" description="Helical" evidence="8">
    <location>
        <begin position="173"/>
        <end position="194"/>
    </location>
</feature>
<keyword evidence="11" id="KW-1185">Reference proteome</keyword>
<dbReference type="Pfam" id="PF01569">
    <property type="entry name" value="PAP2"/>
    <property type="match status" value="1"/>
</dbReference>
<evidence type="ECO:0000256" key="2">
    <source>
        <dbReference type="ARBA" id="ARBA00022475"/>
    </source>
</evidence>
<dbReference type="RefSeq" id="WP_328740674.1">
    <property type="nucleotide sequence ID" value="NZ_CP108036.1"/>
</dbReference>
<protein>
    <submittedName>
        <fullName evidence="10">Phosphatase PAP2 family protein</fullName>
    </submittedName>
</protein>
<feature type="transmembrane region" description="Helical" evidence="8">
    <location>
        <begin position="51"/>
        <end position="72"/>
    </location>
</feature>
<accession>A0ABZ1QKV1</accession>
<dbReference type="PANTHER" id="PTHR14969:SF62">
    <property type="entry name" value="DECAPRENYLPHOSPHORYL-5-PHOSPHORIBOSE PHOSPHATASE RV3807C-RELATED"/>
    <property type="match status" value="1"/>
</dbReference>
<reference evidence="10" key="1">
    <citation type="submission" date="2022-10" db="EMBL/GenBank/DDBJ databases">
        <title>The complete genomes of actinobacterial strains from the NBC collection.</title>
        <authorList>
            <person name="Joergensen T.S."/>
            <person name="Alvarez Arevalo M."/>
            <person name="Sterndorff E.B."/>
            <person name="Faurdal D."/>
            <person name="Vuksanovic O."/>
            <person name="Mourched A.-S."/>
            <person name="Charusanti P."/>
            <person name="Shaw S."/>
            <person name="Blin K."/>
            <person name="Weber T."/>
        </authorList>
    </citation>
    <scope>NUCLEOTIDE SEQUENCE</scope>
    <source>
        <strain evidence="10">NBC_00303</strain>
    </source>
</reference>
<dbReference type="Proteomes" id="UP001432312">
    <property type="component" value="Chromosome"/>
</dbReference>
<feature type="transmembrane region" description="Helical" evidence="8">
    <location>
        <begin position="100"/>
        <end position="128"/>
    </location>
</feature>
<evidence type="ECO:0000256" key="8">
    <source>
        <dbReference type="SAM" id="Phobius"/>
    </source>
</evidence>
<evidence type="ECO:0000256" key="6">
    <source>
        <dbReference type="ARBA" id="ARBA00023136"/>
    </source>
</evidence>
<evidence type="ECO:0000256" key="5">
    <source>
        <dbReference type="ARBA" id="ARBA00022989"/>
    </source>
</evidence>
<name>A0ABZ1QKV1_9ACTN</name>
<keyword evidence="5 8" id="KW-1133">Transmembrane helix</keyword>
<evidence type="ECO:0000313" key="11">
    <source>
        <dbReference type="Proteomes" id="UP001432312"/>
    </source>
</evidence>
<organism evidence="10 11">
    <name type="scientific">Streptomyces erythrochromogenes</name>
    <dbReference type="NCBI Taxonomy" id="285574"/>
    <lineage>
        <taxon>Bacteria</taxon>
        <taxon>Bacillati</taxon>
        <taxon>Actinomycetota</taxon>
        <taxon>Actinomycetes</taxon>
        <taxon>Kitasatosporales</taxon>
        <taxon>Streptomycetaceae</taxon>
        <taxon>Streptomyces</taxon>
    </lineage>
</organism>
<feature type="domain" description="Phosphatidic acid phosphatase type 2/haloperoxidase" evidence="9">
    <location>
        <begin position="135"/>
        <end position="243"/>
    </location>
</feature>
<evidence type="ECO:0000259" key="9">
    <source>
        <dbReference type="SMART" id="SM00014"/>
    </source>
</evidence>
<feature type="region of interest" description="Disordered" evidence="7">
    <location>
        <begin position="1"/>
        <end position="49"/>
    </location>
</feature>